<organism evidence="1 2">
    <name type="scientific">Periconia macrospinosa</name>
    <dbReference type="NCBI Taxonomy" id="97972"/>
    <lineage>
        <taxon>Eukaryota</taxon>
        <taxon>Fungi</taxon>
        <taxon>Dikarya</taxon>
        <taxon>Ascomycota</taxon>
        <taxon>Pezizomycotina</taxon>
        <taxon>Dothideomycetes</taxon>
        <taxon>Pleosporomycetidae</taxon>
        <taxon>Pleosporales</taxon>
        <taxon>Massarineae</taxon>
        <taxon>Periconiaceae</taxon>
        <taxon>Periconia</taxon>
    </lineage>
</organism>
<reference evidence="1 2" key="1">
    <citation type="journal article" date="2018" name="Sci. Rep.">
        <title>Comparative genomics provides insights into the lifestyle and reveals functional heterogeneity of dark septate endophytic fungi.</title>
        <authorList>
            <person name="Knapp D.G."/>
            <person name="Nemeth J.B."/>
            <person name="Barry K."/>
            <person name="Hainaut M."/>
            <person name="Henrissat B."/>
            <person name="Johnson J."/>
            <person name="Kuo A."/>
            <person name="Lim J.H.P."/>
            <person name="Lipzen A."/>
            <person name="Nolan M."/>
            <person name="Ohm R.A."/>
            <person name="Tamas L."/>
            <person name="Grigoriev I.V."/>
            <person name="Spatafora J.W."/>
            <person name="Nagy L.G."/>
            <person name="Kovacs G.M."/>
        </authorList>
    </citation>
    <scope>NUCLEOTIDE SEQUENCE [LARGE SCALE GENOMIC DNA]</scope>
    <source>
        <strain evidence="1 2">DSE2036</strain>
    </source>
</reference>
<proteinExistence type="predicted"/>
<sequence>MIRRNFMQMRTTNKNHILKYFLSLVLLHIALAYVHSVPMYVAAIKGPRRVAAVH</sequence>
<name>A0A2V1EE67_9PLEO</name>
<evidence type="ECO:0000313" key="2">
    <source>
        <dbReference type="Proteomes" id="UP000244855"/>
    </source>
</evidence>
<keyword evidence="2" id="KW-1185">Reference proteome</keyword>
<protein>
    <submittedName>
        <fullName evidence="1">Uncharacterized protein</fullName>
    </submittedName>
</protein>
<dbReference type="Proteomes" id="UP000244855">
    <property type="component" value="Unassembled WGS sequence"/>
</dbReference>
<dbReference type="AlphaFoldDB" id="A0A2V1EE67"/>
<gene>
    <name evidence="1" type="ORF">DM02DRAFT_607795</name>
</gene>
<accession>A0A2V1EE67</accession>
<dbReference type="EMBL" id="KZ805300">
    <property type="protein sequence ID" value="PVI08379.1"/>
    <property type="molecule type" value="Genomic_DNA"/>
</dbReference>
<evidence type="ECO:0000313" key="1">
    <source>
        <dbReference type="EMBL" id="PVI08379.1"/>
    </source>
</evidence>